<feature type="non-terminal residue" evidence="2">
    <location>
        <position position="1"/>
    </location>
</feature>
<evidence type="ECO:0000256" key="1">
    <source>
        <dbReference type="SAM" id="MobiDB-lite"/>
    </source>
</evidence>
<comment type="caution">
    <text evidence="2">The sequence shown here is derived from an EMBL/GenBank/DDBJ whole genome shotgun (WGS) entry which is preliminary data.</text>
</comment>
<reference evidence="2 3" key="1">
    <citation type="submission" date="2018-02" db="EMBL/GenBank/DDBJ databases">
        <title>Discovery of a pederin family compound in a non-symbiotic bloom-forming cyanobacterium.</title>
        <authorList>
            <person name="Kust A."/>
            <person name="Mares J."/>
            <person name="Jokela J."/>
            <person name="Urajova P."/>
            <person name="Hajek J."/>
            <person name="Saurav K."/>
            <person name="Voracova K."/>
            <person name="Fewer D.P."/>
            <person name="Haapaniemi E."/>
            <person name="Permi P."/>
            <person name="Rehakova K."/>
            <person name="Sivonen K."/>
            <person name="Hrouzek P."/>
        </authorList>
    </citation>
    <scope>NUCLEOTIDE SEQUENCE [LARGE SCALE GENOMIC DNA]</scope>
    <source>
        <strain evidence="2 3">CHARLIE-1</strain>
    </source>
</reference>
<accession>A0A2S6CP53</accession>
<evidence type="ECO:0000313" key="3">
    <source>
        <dbReference type="Proteomes" id="UP000239589"/>
    </source>
</evidence>
<feature type="compositionally biased region" description="Low complexity" evidence="1">
    <location>
        <begin position="54"/>
        <end position="66"/>
    </location>
</feature>
<dbReference type="EMBL" id="PGEM01000215">
    <property type="protein sequence ID" value="PPJ61526.1"/>
    <property type="molecule type" value="Genomic_DNA"/>
</dbReference>
<evidence type="ECO:0000313" key="2">
    <source>
        <dbReference type="EMBL" id="PPJ61526.1"/>
    </source>
</evidence>
<organism evidence="2 3">
    <name type="scientific">Cuspidothrix issatschenkoi CHARLIE-1</name>
    <dbReference type="NCBI Taxonomy" id="2052836"/>
    <lineage>
        <taxon>Bacteria</taxon>
        <taxon>Bacillati</taxon>
        <taxon>Cyanobacteriota</taxon>
        <taxon>Cyanophyceae</taxon>
        <taxon>Nostocales</taxon>
        <taxon>Aphanizomenonaceae</taxon>
        <taxon>Cuspidothrix</taxon>
    </lineage>
</organism>
<keyword evidence="3" id="KW-1185">Reference proteome</keyword>
<gene>
    <name evidence="2" type="ORF">CUN59_20450</name>
</gene>
<proteinExistence type="predicted"/>
<feature type="region of interest" description="Disordered" evidence="1">
    <location>
        <begin position="30"/>
        <end position="72"/>
    </location>
</feature>
<protein>
    <submittedName>
        <fullName evidence="2">Uncharacterized protein</fullName>
    </submittedName>
</protein>
<dbReference type="AlphaFoldDB" id="A0A2S6CP53"/>
<name>A0A2S6CP53_9CYAN</name>
<dbReference type="Proteomes" id="UP000239589">
    <property type="component" value="Unassembled WGS sequence"/>
</dbReference>
<sequence>EPQVFSLSLEIERDIFSKCQSDGFAIVRQKNRPRKVSSSNNRASGGAGCLQPKAEGSAEPEAESSATFEQTVTSHPTYTLSLLTF</sequence>